<sequence>MPSLRALEILVAVADEGSITAAGQRLYLTQPAVSHQLKALESELGATLVDRSASGAALTPEGRAVLPHAREAIAAAGRAALALQEQVDPIVRIACAESFTVPLLSPAIRAWTHRNESARLELIEATSSEEVLDAVRSGRADLGITPLQGGAGGLFVTELAAEEVVVTGSAEHDILQQPVTLRRVARERLVGVDAQNGFSAWLTDQFAAAKSVQHNEIRVRSLTTAAALAGAGVGLAVVPMSALSPEAPWVSLRPPLMRDVAAVTRSKPAGIVGRFVEILAKANPPRDIHNRSGRSASGAL</sequence>
<dbReference type="PRINTS" id="PR00039">
    <property type="entry name" value="HTHLYSR"/>
</dbReference>
<accession>A0A561EBC9</accession>
<feature type="domain" description="HTH lysR-type" evidence="5">
    <location>
        <begin position="2"/>
        <end position="59"/>
    </location>
</feature>
<dbReference type="Pfam" id="PF03466">
    <property type="entry name" value="LysR_substrate"/>
    <property type="match status" value="1"/>
</dbReference>
<evidence type="ECO:0000256" key="3">
    <source>
        <dbReference type="ARBA" id="ARBA00023125"/>
    </source>
</evidence>
<dbReference type="GO" id="GO:0003677">
    <property type="term" value="F:DNA binding"/>
    <property type="evidence" value="ECO:0007669"/>
    <property type="project" value="UniProtKB-KW"/>
</dbReference>
<keyword evidence="4" id="KW-0804">Transcription</keyword>
<dbReference type="EMBL" id="VIVQ01000001">
    <property type="protein sequence ID" value="TWE12924.1"/>
    <property type="molecule type" value="Genomic_DNA"/>
</dbReference>
<dbReference type="InterPro" id="IPR005119">
    <property type="entry name" value="LysR_subst-bd"/>
</dbReference>
<comment type="similarity">
    <text evidence="1">Belongs to the LysR transcriptional regulatory family.</text>
</comment>
<evidence type="ECO:0000259" key="5">
    <source>
        <dbReference type="PROSITE" id="PS50931"/>
    </source>
</evidence>
<evidence type="ECO:0000256" key="1">
    <source>
        <dbReference type="ARBA" id="ARBA00009437"/>
    </source>
</evidence>
<evidence type="ECO:0000256" key="4">
    <source>
        <dbReference type="ARBA" id="ARBA00023163"/>
    </source>
</evidence>
<dbReference type="RefSeq" id="WP_145227285.1">
    <property type="nucleotide sequence ID" value="NZ_VIVQ01000001.1"/>
</dbReference>
<dbReference type="AlphaFoldDB" id="A0A561EBC9"/>
<evidence type="ECO:0000256" key="2">
    <source>
        <dbReference type="ARBA" id="ARBA00023015"/>
    </source>
</evidence>
<dbReference type="InterPro" id="IPR000847">
    <property type="entry name" value="LysR_HTH_N"/>
</dbReference>
<name>A0A561EBC9_9MICO</name>
<reference evidence="6 7" key="1">
    <citation type="submission" date="2019-06" db="EMBL/GenBank/DDBJ databases">
        <title>Sequencing the genomes of 1000 actinobacteria strains.</title>
        <authorList>
            <person name="Klenk H.-P."/>
        </authorList>
    </citation>
    <scope>NUCLEOTIDE SEQUENCE [LARGE SCALE GENOMIC DNA]</scope>
    <source>
        <strain evidence="6 7">DSM 19560</strain>
    </source>
</reference>
<dbReference type="PANTHER" id="PTHR30346">
    <property type="entry name" value="TRANSCRIPTIONAL DUAL REGULATOR HCAR-RELATED"/>
    <property type="match status" value="1"/>
</dbReference>
<dbReference type="SUPFAM" id="SSF46785">
    <property type="entry name" value="Winged helix' DNA-binding domain"/>
    <property type="match status" value="1"/>
</dbReference>
<gene>
    <name evidence="6" type="ORF">BKA23_1747</name>
</gene>
<dbReference type="Gene3D" id="1.10.10.10">
    <property type="entry name" value="Winged helix-like DNA-binding domain superfamily/Winged helix DNA-binding domain"/>
    <property type="match status" value="1"/>
</dbReference>
<dbReference type="PANTHER" id="PTHR30346:SF28">
    <property type="entry name" value="HTH-TYPE TRANSCRIPTIONAL REGULATOR CYNR"/>
    <property type="match status" value="1"/>
</dbReference>
<protein>
    <submittedName>
        <fullName evidence="6">DNA-binding transcriptional LysR family regulator</fullName>
    </submittedName>
</protein>
<keyword evidence="2" id="KW-0805">Transcription regulation</keyword>
<dbReference type="OrthoDB" id="3673085at2"/>
<dbReference type="FunFam" id="1.10.10.10:FF:000001">
    <property type="entry name" value="LysR family transcriptional regulator"/>
    <property type="match status" value="1"/>
</dbReference>
<dbReference type="SUPFAM" id="SSF53850">
    <property type="entry name" value="Periplasmic binding protein-like II"/>
    <property type="match status" value="1"/>
</dbReference>
<evidence type="ECO:0000313" key="6">
    <source>
        <dbReference type="EMBL" id="TWE12924.1"/>
    </source>
</evidence>
<keyword evidence="7" id="KW-1185">Reference proteome</keyword>
<dbReference type="InterPro" id="IPR036388">
    <property type="entry name" value="WH-like_DNA-bd_sf"/>
</dbReference>
<dbReference type="PROSITE" id="PS50931">
    <property type="entry name" value="HTH_LYSR"/>
    <property type="match status" value="1"/>
</dbReference>
<dbReference type="Gene3D" id="3.40.190.10">
    <property type="entry name" value="Periplasmic binding protein-like II"/>
    <property type="match status" value="2"/>
</dbReference>
<evidence type="ECO:0000313" key="7">
    <source>
        <dbReference type="Proteomes" id="UP000318297"/>
    </source>
</evidence>
<comment type="caution">
    <text evidence="6">The sequence shown here is derived from an EMBL/GenBank/DDBJ whole genome shotgun (WGS) entry which is preliminary data.</text>
</comment>
<dbReference type="Pfam" id="PF00126">
    <property type="entry name" value="HTH_1"/>
    <property type="match status" value="1"/>
</dbReference>
<proteinExistence type="inferred from homology"/>
<dbReference type="InterPro" id="IPR036390">
    <property type="entry name" value="WH_DNA-bd_sf"/>
</dbReference>
<dbReference type="GO" id="GO:0032993">
    <property type="term" value="C:protein-DNA complex"/>
    <property type="evidence" value="ECO:0007669"/>
    <property type="project" value="TreeGrafter"/>
</dbReference>
<dbReference type="CDD" id="cd05466">
    <property type="entry name" value="PBP2_LTTR_substrate"/>
    <property type="match status" value="1"/>
</dbReference>
<dbReference type="GO" id="GO:0003700">
    <property type="term" value="F:DNA-binding transcription factor activity"/>
    <property type="evidence" value="ECO:0007669"/>
    <property type="project" value="InterPro"/>
</dbReference>
<keyword evidence="3 6" id="KW-0238">DNA-binding</keyword>
<organism evidence="6 7">
    <name type="scientific">Rudaeicoccus suwonensis</name>
    <dbReference type="NCBI Taxonomy" id="657409"/>
    <lineage>
        <taxon>Bacteria</taxon>
        <taxon>Bacillati</taxon>
        <taxon>Actinomycetota</taxon>
        <taxon>Actinomycetes</taxon>
        <taxon>Micrococcales</taxon>
        <taxon>Dermacoccaceae</taxon>
        <taxon>Rudaeicoccus</taxon>
    </lineage>
</organism>
<dbReference type="Proteomes" id="UP000318297">
    <property type="component" value="Unassembled WGS sequence"/>
</dbReference>